<keyword evidence="14" id="KW-1185">Reference proteome</keyword>
<comment type="similarity">
    <text evidence="2">Belongs to the SEC62 family.</text>
</comment>
<evidence type="ECO:0000313" key="13">
    <source>
        <dbReference type="EMBL" id="CDW74976.1"/>
    </source>
</evidence>
<dbReference type="Pfam" id="PF03839">
    <property type="entry name" value="Sec62"/>
    <property type="match status" value="1"/>
</dbReference>
<keyword evidence="9" id="KW-0811">Translocation</keyword>
<dbReference type="PANTHER" id="PTHR12443:SF9">
    <property type="entry name" value="TRANSLOCATION PROTEIN SEC62"/>
    <property type="match status" value="1"/>
</dbReference>
<feature type="transmembrane region" description="Helical" evidence="12">
    <location>
        <begin position="230"/>
        <end position="248"/>
    </location>
</feature>
<evidence type="ECO:0000256" key="6">
    <source>
        <dbReference type="ARBA" id="ARBA00022824"/>
    </source>
</evidence>
<reference evidence="13 14" key="1">
    <citation type="submission" date="2014-06" db="EMBL/GenBank/DDBJ databases">
        <authorList>
            <person name="Swart Estienne"/>
        </authorList>
    </citation>
    <scope>NUCLEOTIDE SEQUENCE [LARGE SCALE GENOMIC DNA]</scope>
    <source>
        <strain evidence="13 14">130c</strain>
    </source>
</reference>
<dbReference type="Proteomes" id="UP000039865">
    <property type="component" value="Unassembled WGS sequence"/>
</dbReference>
<dbReference type="PANTHER" id="PTHR12443">
    <property type="entry name" value="TRANSLOCATION PROTEIN SEC62"/>
    <property type="match status" value="1"/>
</dbReference>
<dbReference type="OrthoDB" id="200187at2759"/>
<evidence type="ECO:0000313" key="14">
    <source>
        <dbReference type="Proteomes" id="UP000039865"/>
    </source>
</evidence>
<gene>
    <name evidence="13" type="primary">Contig18102.g19242</name>
    <name evidence="13" type="ORF">STYLEM_3960</name>
</gene>
<evidence type="ECO:0000256" key="2">
    <source>
        <dbReference type="ARBA" id="ARBA00010604"/>
    </source>
</evidence>
<organism evidence="13 14">
    <name type="scientific">Stylonychia lemnae</name>
    <name type="common">Ciliate</name>
    <dbReference type="NCBI Taxonomy" id="5949"/>
    <lineage>
        <taxon>Eukaryota</taxon>
        <taxon>Sar</taxon>
        <taxon>Alveolata</taxon>
        <taxon>Ciliophora</taxon>
        <taxon>Intramacronucleata</taxon>
        <taxon>Spirotrichea</taxon>
        <taxon>Stichotrichia</taxon>
        <taxon>Sporadotrichida</taxon>
        <taxon>Oxytrichidae</taxon>
        <taxon>Stylonychinae</taxon>
        <taxon>Stylonychia</taxon>
    </lineage>
</organism>
<dbReference type="GO" id="GO:0031204">
    <property type="term" value="P:post-translational protein targeting to membrane, translocation"/>
    <property type="evidence" value="ECO:0007669"/>
    <property type="project" value="TreeGrafter"/>
</dbReference>
<evidence type="ECO:0000256" key="4">
    <source>
        <dbReference type="ARBA" id="ARBA00022448"/>
    </source>
</evidence>
<evidence type="ECO:0000256" key="3">
    <source>
        <dbReference type="ARBA" id="ARBA00021257"/>
    </source>
</evidence>
<evidence type="ECO:0000256" key="7">
    <source>
        <dbReference type="ARBA" id="ARBA00022927"/>
    </source>
</evidence>
<protein>
    <recommendedName>
        <fullName evidence="3">Translocation protein SEC62</fullName>
    </recommendedName>
</protein>
<proteinExistence type="inferred from homology"/>
<keyword evidence="10 12" id="KW-0472">Membrane</keyword>
<dbReference type="AlphaFoldDB" id="A0A077ZYG1"/>
<feature type="region of interest" description="Disordered" evidence="11">
    <location>
        <begin position="307"/>
        <end position="384"/>
    </location>
</feature>
<feature type="transmembrane region" description="Helical" evidence="12">
    <location>
        <begin position="166"/>
        <end position="190"/>
    </location>
</feature>
<evidence type="ECO:0000256" key="10">
    <source>
        <dbReference type="ARBA" id="ARBA00023136"/>
    </source>
</evidence>
<feature type="transmembrane region" description="Helical" evidence="12">
    <location>
        <begin position="137"/>
        <end position="160"/>
    </location>
</feature>
<evidence type="ECO:0000256" key="11">
    <source>
        <dbReference type="SAM" id="MobiDB-lite"/>
    </source>
</evidence>
<feature type="compositionally biased region" description="Basic and acidic residues" evidence="11">
    <location>
        <begin position="310"/>
        <end position="324"/>
    </location>
</feature>
<evidence type="ECO:0000256" key="8">
    <source>
        <dbReference type="ARBA" id="ARBA00022989"/>
    </source>
</evidence>
<sequence length="384" mass="44678">MVDQSKQEQMRKEFEKKVELTRKELVGIANFISEKGLKIKQASDQFHKLVLENKDDILKMFKEIKTFQTLEKIEDSIRLGQIFIDFKLLIPLERHAHAQEDAKKKYPKHLGPSRPQAWKMTDKGFYSWNTPKPTKKLAILLVVGIIITFAFMCFSIWPLWLKIGIWYFSFYTLIILMGFIILRLVVWLVLFHFGVDFWILPNFFIDSNDIMDSFRPMLSFERRDDDVKMFILRIASAVALVFFVIQLAKEPENIDSLTSFTNENLNDLFNWGNDRFVLGQLPSQGGNSTMKRKKSPQEIFMEAILEDEQEKSVETQEEEKKPEDSESASTDDSTTTAGDDSESDDVSKQEEQKTEKLLDIDTLGLDEEEEAEKVQQQEAQKESL</sequence>
<dbReference type="FunCoup" id="A0A077ZYG1">
    <property type="interactions" value="55"/>
</dbReference>
<keyword evidence="8 12" id="KW-1133">Transmembrane helix</keyword>
<name>A0A077ZYG1_STYLE</name>
<dbReference type="GO" id="GO:0005789">
    <property type="term" value="C:endoplasmic reticulum membrane"/>
    <property type="evidence" value="ECO:0007669"/>
    <property type="project" value="UniProtKB-SubCell"/>
</dbReference>
<evidence type="ECO:0000256" key="12">
    <source>
        <dbReference type="SAM" id="Phobius"/>
    </source>
</evidence>
<keyword evidence="5 12" id="KW-0812">Transmembrane</keyword>
<dbReference type="InterPro" id="IPR004728">
    <property type="entry name" value="Sec62"/>
</dbReference>
<keyword evidence="6" id="KW-0256">Endoplasmic reticulum</keyword>
<dbReference type="EMBL" id="CCKQ01003837">
    <property type="protein sequence ID" value="CDW74976.1"/>
    <property type="molecule type" value="Genomic_DNA"/>
</dbReference>
<evidence type="ECO:0000256" key="9">
    <source>
        <dbReference type="ARBA" id="ARBA00023010"/>
    </source>
</evidence>
<feature type="compositionally biased region" description="Basic and acidic residues" evidence="11">
    <location>
        <begin position="345"/>
        <end position="359"/>
    </location>
</feature>
<feature type="compositionally biased region" description="Low complexity" evidence="11">
    <location>
        <begin position="327"/>
        <end position="338"/>
    </location>
</feature>
<evidence type="ECO:0000256" key="1">
    <source>
        <dbReference type="ARBA" id="ARBA00004477"/>
    </source>
</evidence>
<accession>A0A077ZYG1</accession>
<dbReference type="InParanoid" id="A0A077ZYG1"/>
<evidence type="ECO:0000256" key="5">
    <source>
        <dbReference type="ARBA" id="ARBA00022692"/>
    </source>
</evidence>
<keyword evidence="7" id="KW-0653">Protein transport</keyword>
<feature type="compositionally biased region" description="Basic and acidic residues" evidence="11">
    <location>
        <begin position="372"/>
        <end position="384"/>
    </location>
</feature>
<comment type="subcellular location">
    <subcellularLocation>
        <location evidence="1">Endoplasmic reticulum membrane</location>
        <topology evidence="1">Multi-pass membrane protein</topology>
    </subcellularLocation>
</comment>
<keyword evidence="4" id="KW-0813">Transport</keyword>